<feature type="compositionally biased region" description="Low complexity" evidence="1">
    <location>
        <begin position="40"/>
        <end position="56"/>
    </location>
</feature>
<dbReference type="Proteomes" id="UP000045706">
    <property type="component" value="Unassembled WGS sequence"/>
</dbReference>
<dbReference type="AlphaFoldDB" id="A0A0G4NP93"/>
<organism evidence="2 3">
    <name type="scientific">Verticillium longisporum</name>
    <name type="common">Verticillium dahliae var. longisporum</name>
    <dbReference type="NCBI Taxonomy" id="100787"/>
    <lineage>
        <taxon>Eukaryota</taxon>
        <taxon>Fungi</taxon>
        <taxon>Dikarya</taxon>
        <taxon>Ascomycota</taxon>
        <taxon>Pezizomycotina</taxon>
        <taxon>Sordariomycetes</taxon>
        <taxon>Hypocreomycetidae</taxon>
        <taxon>Glomerellales</taxon>
        <taxon>Plectosphaerellaceae</taxon>
        <taxon>Verticillium</taxon>
    </lineage>
</organism>
<name>A0A0G4NP93_VERLO</name>
<reference evidence="3" key="1">
    <citation type="submission" date="2015-05" db="EMBL/GenBank/DDBJ databases">
        <authorList>
            <person name="Fogelqvist Johan"/>
        </authorList>
    </citation>
    <scope>NUCLEOTIDE SEQUENCE [LARGE SCALE GENOMIC DNA]</scope>
</reference>
<evidence type="ECO:0000256" key="1">
    <source>
        <dbReference type="SAM" id="MobiDB-lite"/>
    </source>
</evidence>
<evidence type="ECO:0000313" key="2">
    <source>
        <dbReference type="EMBL" id="CRK48283.1"/>
    </source>
</evidence>
<accession>A0A0G4NP93</accession>
<gene>
    <name evidence="2" type="ORF">BN1723_020512</name>
</gene>
<sequence>MAWRMPKMSSTRSTPFWVLVSGHCRLPTPTSRHQRRSTRRQSASRASTRTSTRVVS</sequence>
<evidence type="ECO:0000313" key="3">
    <source>
        <dbReference type="Proteomes" id="UP000045706"/>
    </source>
</evidence>
<dbReference type="EMBL" id="CVQI01037356">
    <property type="protein sequence ID" value="CRK48283.1"/>
    <property type="molecule type" value="Genomic_DNA"/>
</dbReference>
<proteinExistence type="predicted"/>
<feature type="region of interest" description="Disordered" evidence="1">
    <location>
        <begin position="24"/>
        <end position="56"/>
    </location>
</feature>
<protein>
    <submittedName>
        <fullName evidence="2">Uncharacterized protein</fullName>
    </submittedName>
</protein>